<organismHost>
    <name type="scientific">Acanthamoeba polyphaga</name>
    <name type="common">Amoeba</name>
    <dbReference type="NCBI Taxonomy" id="5757"/>
</organismHost>
<feature type="region of interest" description="Disordered" evidence="1">
    <location>
        <begin position="230"/>
        <end position="251"/>
    </location>
</feature>
<dbReference type="EMBL" id="KM982401">
    <property type="protein sequence ID" value="AKI79485.1"/>
    <property type="molecule type" value="Genomic_DNA"/>
</dbReference>
<feature type="compositionally biased region" description="Low complexity" evidence="1">
    <location>
        <begin position="231"/>
        <end position="251"/>
    </location>
</feature>
<dbReference type="Proteomes" id="UP000241474">
    <property type="component" value="Segment"/>
</dbReference>
<evidence type="ECO:0000256" key="1">
    <source>
        <dbReference type="SAM" id="MobiDB-lite"/>
    </source>
</evidence>
<accession>A0A0G2Y1C1</accession>
<proteinExistence type="predicted"/>
<sequence>MNIPSIYDDLMCQAISIERIKYWSTRDVVENPRKDEIRSQINTTGNEWIQNGINILDPLYNSVVKIFRKNHGSLTDRLISIVKSSVQLCKFHGVVDSIDSIEFCESVESVNCISFQKYLEINKKLRIILVDILFSNAVMTTEGIENLFNEIDKLIKHLSDIKNRYKFQICGCDCDQQISKKRNFTEINYIAPSCVEPKIIVQPPNIEFPIDIPAKKPRLSQVQTIEQLPLRQSTSRQSISRQSISRQSTSRQSTAPEILYVVREPDSIYTDFAYNKRQFGLRSYNPQEDSQILSQMVVIR</sequence>
<reference evidence="2 3" key="1">
    <citation type="submission" date="2014-10" db="EMBL/GenBank/DDBJ databases">
        <title>Pan-genome analysis of Brazilian lineage A amoebal mimiviruses.</title>
        <authorList>
            <person name="Assis F.L."/>
            <person name="Abrahao J.S."/>
            <person name="Kroon E.G."/>
            <person name="Dornas F.P."/>
            <person name="Andrade K.R."/>
            <person name="Borato P.V.M."/>
            <person name="Pilotto M.R."/>
            <person name="Benamar S."/>
            <person name="LaScola B."/>
            <person name="Colson P."/>
        </authorList>
    </citation>
    <scope>NUCLEOTIDE SEQUENCE [LARGE SCALE GENOMIC DNA]</scope>
    <source>
        <strain evidence="2 3">Oyster</strain>
    </source>
</reference>
<protein>
    <submittedName>
        <fullName evidence="2">Uncharacterized protein</fullName>
    </submittedName>
</protein>
<name>A0A0G2Y1C1_MIMIV</name>
<organism evidence="2 3">
    <name type="scientific">Acanthamoeba polyphaga mimivirus</name>
    <name type="common">APMV</name>
    <dbReference type="NCBI Taxonomy" id="212035"/>
    <lineage>
        <taxon>Viruses</taxon>
        <taxon>Varidnaviria</taxon>
        <taxon>Bamfordvirae</taxon>
        <taxon>Nucleocytoviricota</taxon>
        <taxon>Megaviricetes</taxon>
        <taxon>Imitervirales</taxon>
        <taxon>Mimiviridae</taxon>
        <taxon>Megamimivirinae</taxon>
        <taxon>Mimivirus</taxon>
        <taxon>Mimivirus bradfordmassiliense</taxon>
    </lineage>
</organism>
<evidence type="ECO:0000313" key="3">
    <source>
        <dbReference type="Proteomes" id="UP000241474"/>
    </source>
</evidence>
<evidence type="ECO:0000313" key="2">
    <source>
        <dbReference type="EMBL" id="AKI79485.1"/>
    </source>
</evidence>